<name>A0A078AWP5_STYLE</name>
<dbReference type="PROSITE" id="PS50920">
    <property type="entry name" value="SOLCAR"/>
    <property type="match status" value="1"/>
</dbReference>
<keyword evidence="3 4" id="KW-0472">Membrane</keyword>
<proteinExistence type="predicted"/>
<evidence type="ECO:0000313" key="7">
    <source>
        <dbReference type="Proteomes" id="UP000039865"/>
    </source>
</evidence>
<dbReference type="EMBL" id="CCKQ01013953">
    <property type="protein sequence ID" value="CDW85677.1"/>
    <property type="molecule type" value="Genomic_DNA"/>
</dbReference>
<dbReference type="InterPro" id="IPR023395">
    <property type="entry name" value="MCP_dom_sf"/>
</dbReference>
<dbReference type="InParanoid" id="A0A078AWP5"/>
<feature type="transmembrane region" description="Helical" evidence="5">
    <location>
        <begin position="236"/>
        <end position="255"/>
    </location>
</feature>
<dbReference type="InterPro" id="IPR018108">
    <property type="entry name" value="MCP_transmembrane"/>
</dbReference>
<evidence type="ECO:0000256" key="2">
    <source>
        <dbReference type="ARBA" id="ARBA00022692"/>
    </source>
</evidence>
<reference evidence="6 7" key="1">
    <citation type="submission" date="2014-06" db="EMBL/GenBank/DDBJ databases">
        <authorList>
            <person name="Swart Estienne"/>
        </authorList>
    </citation>
    <scope>NUCLEOTIDE SEQUENCE [LARGE SCALE GENOMIC DNA]</scope>
    <source>
        <strain evidence="6 7">130c</strain>
    </source>
</reference>
<protein>
    <recommendedName>
        <fullName evidence="8">Mitochondrial carrier protein</fullName>
    </recommendedName>
</protein>
<gene>
    <name evidence="6" type="primary">Contig2356.g2540</name>
    <name evidence="6" type="ORF">STYLEM_14762</name>
</gene>
<comment type="subcellular location">
    <subcellularLocation>
        <location evidence="1">Membrane</location>
        <topology evidence="1">Multi-pass membrane protein</topology>
    </subcellularLocation>
</comment>
<keyword evidence="7" id="KW-1185">Reference proteome</keyword>
<evidence type="ECO:0000256" key="5">
    <source>
        <dbReference type="SAM" id="Phobius"/>
    </source>
</evidence>
<evidence type="ECO:0000256" key="1">
    <source>
        <dbReference type="ARBA" id="ARBA00004141"/>
    </source>
</evidence>
<keyword evidence="5" id="KW-1133">Transmembrane helix</keyword>
<dbReference type="OrthoDB" id="304182at2759"/>
<feature type="repeat" description="Solcar" evidence="4">
    <location>
        <begin position="128"/>
        <end position="219"/>
    </location>
</feature>
<dbReference type="AlphaFoldDB" id="A0A078AWP5"/>
<dbReference type="SUPFAM" id="SSF103506">
    <property type="entry name" value="Mitochondrial carrier"/>
    <property type="match status" value="1"/>
</dbReference>
<evidence type="ECO:0000256" key="4">
    <source>
        <dbReference type="PROSITE-ProRule" id="PRU00282"/>
    </source>
</evidence>
<dbReference type="Gene3D" id="1.50.40.10">
    <property type="entry name" value="Mitochondrial carrier domain"/>
    <property type="match status" value="1"/>
</dbReference>
<evidence type="ECO:0000256" key="3">
    <source>
        <dbReference type="ARBA" id="ARBA00023136"/>
    </source>
</evidence>
<sequence length="344" mass="40269">MLFSEVQPTLNLYNCFIVPVWKAPIYNSPKQNFKRGMYAMSTATLLIEPLNHFTNHVKILNQFYEWPKTRSEYNIFFKEVFRLPEFWPELAKKISFGLLAGGADVGVKLAAWQWIYGGTYSPQDYADSNTFKHLTCAIVAFAPTCMTGIPFENARRAYFADRTWPVELRRGYSSPLNALLRIPFEEGPSYLFKGGFPIYTSSFLFWTTFCTVYSFNKNKFFFLWVYNDFNYDFIKAGNMALSFGIASFLGYPLYFTREMVDLWPKERGGHCTWNNSYRNCAKWMIENMDQLYFNFMTGYTRWLKRVGIQYFIALWMADNLGMFSNCNEAWASLEYQSPISSEST</sequence>
<feature type="transmembrane region" description="Helical" evidence="5">
    <location>
        <begin position="196"/>
        <end position="216"/>
    </location>
</feature>
<organism evidence="6 7">
    <name type="scientific">Stylonychia lemnae</name>
    <name type="common">Ciliate</name>
    <dbReference type="NCBI Taxonomy" id="5949"/>
    <lineage>
        <taxon>Eukaryota</taxon>
        <taxon>Sar</taxon>
        <taxon>Alveolata</taxon>
        <taxon>Ciliophora</taxon>
        <taxon>Intramacronucleata</taxon>
        <taxon>Spirotrichea</taxon>
        <taxon>Stichotrichia</taxon>
        <taxon>Sporadotrichida</taxon>
        <taxon>Oxytrichidae</taxon>
        <taxon>Stylonychinae</taxon>
        <taxon>Stylonychia</taxon>
    </lineage>
</organism>
<dbReference type="OMA" id="FFRWING"/>
<evidence type="ECO:0008006" key="8">
    <source>
        <dbReference type="Google" id="ProtNLM"/>
    </source>
</evidence>
<accession>A0A078AWP5</accession>
<keyword evidence="2 4" id="KW-0812">Transmembrane</keyword>
<dbReference type="GO" id="GO:0016020">
    <property type="term" value="C:membrane"/>
    <property type="evidence" value="ECO:0007669"/>
    <property type="project" value="UniProtKB-SubCell"/>
</dbReference>
<dbReference type="Proteomes" id="UP000039865">
    <property type="component" value="Unassembled WGS sequence"/>
</dbReference>
<evidence type="ECO:0000313" key="6">
    <source>
        <dbReference type="EMBL" id="CDW85677.1"/>
    </source>
</evidence>